<dbReference type="OrthoDB" id="4841025at2759"/>
<dbReference type="AlphaFoldDB" id="A0A8K0US31"/>
<gene>
    <name evidence="1" type="ORF">BXZ70DRAFT_57706</name>
</gene>
<comment type="caution">
    <text evidence="1">The sequence shown here is derived from an EMBL/GenBank/DDBJ whole genome shotgun (WGS) entry which is preliminary data.</text>
</comment>
<dbReference type="Proteomes" id="UP000813824">
    <property type="component" value="Unassembled WGS sequence"/>
</dbReference>
<sequence>MATTPNSTSPLSQFSFQFYNRPGISWSTRQKTEFIDELRACASRCLDPIPDYQCLSYSPSSLDDKLIAVARLGSSTGPIAAFFSSVILTVPSLETPTTTIPVLHTGLTIAVPEVRSLGLSVILGAHVLLHMLEMQPLGYWFTGLAEVSSNLVNLARYGHNVFPSPNISPSPSDMHLHIARAIASSTQTRAKFSISPEAVFDEASFVFRGANPPGSCFRKNSDDEQWHHRDKRFTSFYRKPLGVNEGNAVLVVGYILPSSILDPIRKESRLHGVTTGTKAKL</sequence>
<keyword evidence="2" id="KW-1185">Reference proteome</keyword>
<protein>
    <submittedName>
        <fullName evidence="1">Uncharacterized protein</fullName>
    </submittedName>
</protein>
<evidence type="ECO:0000313" key="2">
    <source>
        <dbReference type="Proteomes" id="UP000813824"/>
    </source>
</evidence>
<organism evidence="1 2">
    <name type="scientific">Cristinia sonorae</name>
    <dbReference type="NCBI Taxonomy" id="1940300"/>
    <lineage>
        <taxon>Eukaryota</taxon>
        <taxon>Fungi</taxon>
        <taxon>Dikarya</taxon>
        <taxon>Basidiomycota</taxon>
        <taxon>Agaricomycotina</taxon>
        <taxon>Agaricomycetes</taxon>
        <taxon>Agaricomycetidae</taxon>
        <taxon>Agaricales</taxon>
        <taxon>Pleurotineae</taxon>
        <taxon>Stephanosporaceae</taxon>
        <taxon>Cristinia</taxon>
    </lineage>
</organism>
<reference evidence="1" key="1">
    <citation type="journal article" date="2021" name="New Phytol.">
        <title>Evolutionary innovations through gain and loss of genes in the ectomycorrhizal Boletales.</title>
        <authorList>
            <person name="Wu G."/>
            <person name="Miyauchi S."/>
            <person name="Morin E."/>
            <person name="Kuo A."/>
            <person name="Drula E."/>
            <person name="Varga T."/>
            <person name="Kohler A."/>
            <person name="Feng B."/>
            <person name="Cao Y."/>
            <person name="Lipzen A."/>
            <person name="Daum C."/>
            <person name="Hundley H."/>
            <person name="Pangilinan J."/>
            <person name="Johnson J."/>
            <person name="Barry K."/>
            <person name="LaButti K."/>
            <person name="Ng V."/>
            <person name="Ahrendt S."/>
            <person name="Min B."/>
            <person name="Choi I.G."/>
            <person name="Park H."/>
            <person name="Plett J.M."/>
            <person name="Magnuson J."/>
            <person name="Spatafora J.W."/>
            <person name="Nagy L.G."/>
            <person name="Henrissat B."/>
            <person name="Grigoriev I.V."/>
            <person name="Yang Z.L."/>
            <person name="Xu J."/>
            <person name="Martin F.M."/>
        </authorList>
    </citation>
    <scope>NUCLEOTIDE SEQUENCE</scope>
    <source>
        <strain evidence="1">KKN 215</strain>
    </source>
</reference>
<name>A0A8K0US31_9AGAR</name>
<dbReference type="EMBL" id="JAEVFJ010000010">
    <property type="protein sequence ID" value="KAH8102167.1"/>
    <property type="molecule type" value="Genomic_DNA"/>
</dbReference>
<accession>A0A8K0US31</accession>
<proteinExistence type="predicted"/>
<evidence type="ECO:0000313" key="1">
    <source>
        <dbReference type="EMBL" id="KAH8102167.1"/>
    </source>
</evidence>